<dbReference type="Proteomes" id="UP000199622">
    <property type="component" value="Unassembled WGS sequence"/>
</dbReference>
<feature type="region of interest" description="Disordered" evidence="1">
    <location>
        <begin position="1"/>
        <end position="70"/>
    </location>
</feature>
<feature type="compositionally biased region" description="Basic and acidic residues" evidence="1">
    <location>
        <begin position="25"/>
        <end position="67"/>
    </location>
</feature>
<dbReference type="SUPFAM" id="SSF48371">
    <property type="entry name" value="ARM repeat"/>
    <property type="match status" value="1"/>
</dbReference>
<organism evidence="2 3">
    <name type="scientific">Amycolatopsis tolypomycina</name>
    <dbReference type="NCBI Taxonomy" id="208445"/>
    <lineage>
        <taxon>Bacteria</taxon>
        <taxon>Bacillati</taxon>
        <taxon>Actinomycetota</taxon>
        <taxon>Actinomycetes</taxon>
        <taxon>Pseudonocardiales</taxon>
        <taxon>Pseudonocardiaceae</taxon>
        <taxon>Amycolatopsis</taxon>
    </lineage>
</organism>
<evidence type="ECO:0000313" key="2">
    <source>
        <dbReference type="EMBL" id="SEC14585.1"/>
    </source>
</evidence>
<reference evidence="3" key="1">
    <citation type="submission" date="2016-10" db="EMBL/GenBank/DDBJ databases">
        <authorList>
            <person name="Varghese N."/>
            <person name="Submissions S."/>
        </authorList>
    </citation>
    <scope>NUCLEOTIDE SEQUENCE [LARGE SCALE GENOMIC DNA]</scope>
    <source>
        <strain evidence="3">DSM 44544</strain>
    </source>
</reference>
<evidence type="ECO:0000256" key="1">
    <source>
        <dbReference type="SAM" id="MobiDB-lite"/>
    </source>
</evidence>
<dbReference type="STRING" id="208445.SAMN04489727_2731"/>
<dbReference type="InterPro" id="IPR016024">
    <property type="entry name" value="ARM-type_fold"/>
</dbReference>
<dbReference type="RefSeq" id="WP_091306847.1">
    <property type="nucleotide sequence ID" value="NZ_FNSO01000004.1"/>
</dbReference>
<protein>
    <submittedName>
        <fullName evidence="2">Uncharacterized protein</fullName>
    </submittedName>
</protein>
<proteinExistence type="predicted"/>
<accession>A0A1H4Q4N8</accession>
<dbReference type="AlphaFoldDB" id="A0A1H4Q4N8"/>
<sequence>MTDTDPDPAESGGDTSDAPPEPEGEEKPDKGAADDRKPQDEGQDKEKDKEKAEEEENVRSAQDRAADPESAQQWGLFASRMDTAFQAMFGVGASGFAAAGGTANFFLGDTAVGQVGDQNFAGRRRSLEIRVRSGLVAKDVLAQIDEAYVEPDDYRELTRKLEQHQLLFIKARGGTGRTMTALHLLHRSCHEGVRKLDPDARLKSLQPKEFEPGHGYLLESLDPDQAATLKAFHAERLGQYMRDRGCMMVVIVDESTRLPMHEIGDLVSTGFTRVKPDRLLERYVEWGLVGSAPEADHEVLSRPEVKEIIAQLTEEVPARELAKLGDLLIEVAHDRIGFETVRNRYSAAGKAGFGEWFDAQADLEQRAFVIALAVFNDEPVQLVSTAATMLADRFKKLAIPRRGDRSRDVFAVSLTQRVQQARAELANGSQETEFGDVPVTKARFQDERYPQLVLDHVRTQYTQALDVVLDWLLALGSIPNPQVYIRAGVAAGLLSQYDFVNVYRRIINPWAVFGDADQRWAAVAALQVPARLPDYGLQISKLLRHWSRHTLPQLRSAAAQALGTTTSISPEAALKQLRYLARHADWVIAYRVGEAISDLFVRADPGLVLRTLVRWSRDDEFVERRLTALLAVLITSHYVEIQADGSERWPALVWFAEHRPDLRRHIVLLFARLLVTIDFKRRTYVHMKQWVRITRREPAVTRPLARLLRDIGARSGETASIRTHLADWAEDPDGPVTAARTVLEHFDQEEGPQ</sequence>
<name>A0A1H4Q4N8_9PSEU</name>
<gene>
    <name evidence="2" type="ORF">SAMN04489727_2731</name>
</gene>
<dbReference type="EMBL" id="FNSO01000004">
    <property type="protein sequence ID" value="SEC14585.1"/>
    <property type="molecule type" value="Genomic_DNA"/>
</dbReference>
<evidence type="ECO:0000313" key="3">
    <source>
        <dbReference type="Proteomes" id="UP000199622"/>
    </source>
</evidence>
<keyword evidence="3" id="KW-1185">Reference proteome</keyword>